<organism evidence="7 8">
    <name type="scientific">Paramylibacter ulvae</name>
    <dbReference type="NCBI Taxonomy" id="1651968"/>
    <lineage>
        <taxon>Bacteria</taxon>
        <taxon>Pseudomonadati</taxon>
        <taxon>Pseudomonadota</taxon>
        <taxon>Alphaproteobacteria</taxon>
        <taxon>Rhodobacterales</taxon>
        <taxon>Paracoccaceae</taxon>
        <taxon>Paramylibacter</taxon>
    </lineage>
</organism>
<feature type="binding site" evidence="6">
    <location>
        <position position="80"/>
    </location>
    <ligand>
        <name>S-adenosyl-L-methionine</name>
        <dbReference type="ChEBI" id="CHEBI:59789"/>
    </ligand>
</feature>
<comment type="similarity">
    <text evidence="6">Belongs to the methyltransferase superfamily. RNA methyltransferase RsmG family.</text>
</comment>
<evidence type="ECO:0000256" key="2">
    <source>
        <dbReference type="ARBA" id="ARBA00022552"/>
    </source>
</evidence>
<dbReference type="PIRSF" id="PIRSF003078">
    <property type="entry name" value="GidB"/>
    <property type="match status" value="1"/>
</dbReference>
<evidence type="ECO:0000256" key="3">
    <source>
        <dbReference type="ARBA" id="ARBA00022603"/>
    </source>
</evidence>
<comment type="function">
    <text evidence="6">Specifically methylates the N7 position of guanine in position 527 of 16S rRNA.</text>
</comment>
<evidence type="ECO:0000256" key="5">
    <source>
        <dbReference type="ARBA" id="ARBA00022691"/>
    </source>
</evidence>
<dbReference type="Gene3D" id="3.40.50.150">
    <property type="entry name" value="Vaccinia Virus protein VP39"/>
    <property type="match status" value="1"/>
</dbReference>
<keyword evidence="2 6" id="KW-0698">rRNA processing</keyword>
<dbReference type="PANTHER" id="PTHR31760:SF0">
    <property type="entry name" value="S-ADENOSYL-L-METHIONINE-DEPENDENT METHYLTRANSFERASES SUPERFAMILY PROTEIN"/>
    <property type="match status" value="1"/>
</dbReference>
<sequence>MSEADAKELITSLTNVSRETMCKLETYATLLEKWNPTINLVSKTTLSEKWQRHFLDSAQIWAHVPSTTTSWADIGSGAGFPGLVLAIVASEKRPELRITLIESDARKCAFLRNTARAVGVDVHILTQRIEAVENQQFDVVSARALASISQLLTYCDKILASNGNCLFLKGQGCDTELEAARQSHSFSAETFPSVTQQEARIVKITGIAQK</sequence>
<dbReference type="CDD" id="cd02440">
    <property type="entry name" value="AdoMet_MTases"/>
    <property type="match status" value="1"/>
</dbReference>
<dbReference type="EMBL" id="BMZF01000002">
    <property type="protein sequence ID" value="GHA48279.1"/>
    <property type="molecule type" value="Genomic_DNA"/>
</dbReference>
<comment type="subcellular location">
    <subcellularLocation>
        <location evidence="6">Cytoplasm</location>
    </subcellularLocation>
</comment>
<keyword evidence="5 6" id="KW-0949">S-adenosyl-L-methionine</keyword>
<proteinExistence type="inferred from homology"/>
<dbReference type="Pfam" id="PF02527">
    <property type="entry name" value="GidB"/>
    <property type="match status" value="1"/>
</dbReference>
<evidence type="ECO:0000256" key="6">
    <source>
        <dbReference type="HAMAP-Rule" id="MF_00074"/>
    </source>
</evidence>
<comment type="caution">
    <text evidence="6">Lacks conserved residue(s) required for the propagation of feature annotation.</text>
</comment>
<dbReference type="InterPro" id="IPR029063">
    <property type="entry name" value="SAM-dependent_MTases_sf"/>
</dbReference>
<feature type="binding site" evidence="6">
    <location>
        <begin position="129"/>
        <end position="130"/>
    </location>
    <ligand>
        <name>S-adenosyl-L-methionine</name>
        <dbReference type="ChEBI" id="CHEBI:59789"/>
    </ligand>
</feature>
<dbReference type="GO" id="GO:0032259">
    <property type="term" value="P:methylation"/>
    <property type="evidence" value="ECO:0007669"/>
    <property type="project" value="UniProtKB-KW"/>
</dbReference>
<name>A0ABQ3CYF0_9RHOB</name>
<dbReference type="InterPro" id="IPR003682">
    <property type="entry name" value="rRNA_ssu_MeTfrase_G"/>
</dbReference>
<evidence type="ECO:0000256" key="1">
    <source>
        <dbReference type="ARBA" id="ARBA00022490"/>
    </source>
</evidence>
<accession>A0ABQ3CYF0</accession>
<feature type="binding site" evidence="6">
    <location>
        <position position="143"/>
    </location>
    <ligand>
        <name>S-adenosyl-L-methionine</name>
        <dbReference type="ChEBI" id="CHEBI:59789"/>
    </ligand>
</feature>
<feature type="binding site" evidence="6">
    <location>
        <position position="75"/>
    </location>
    <ligand>
        <name>S-adenosyl-L-methionine</name>
        <dbReference type="ChEBI" id="CHEBI:59789"/>
    </ligand>
</feature>
<dbReference type="HAMAP" id="MF_00074">
    <property type="entry name" value="16SrRNA_methyltr_G"/>
    <property type="match status" value="1"/>
</dbReference>
<dbReference type="RefSeq" id="WP_189639655.1">
    <property type="nucleotide sequence ID" value="NZ_BMZF01000002.1"/>
</dbReference>
<keyword evidence="8" id="KW-1185">Reference proteome</keyword>
<dbReference type="Proteomes" id="UP000634455">
    <property type="component" value="Unassembled WGS sequence"/>
</dbReference>
<evidence type="ECO:0000256" key="4">
    <source>
        <dbReference type="ARBA" id="ARBA00022679"/>
    </source>
</evidence>
<reference evidence="8" key="1">
    <citation type="journal article" date="2019" name="Int. J. Syst. Evol. Microbiol.">
        <title>The Global Catalogue of Microorganisms (GCM) 10K type strain sequencing project: providing services to taxonomists for standard genome sequencing and annotation.</title>
        <authorList>
            <consortium name="The Broad Institute Genomics Platform"/>
            <consortium name="The Broad Institute Genome Sequencing Center for Infectious Disease"/>
            <person name="Wu L."/>
            <person name="Ma J."/>
        </authorList>
    </citation>
    <scope>NUCLEOTIDE SEQUENCE [LARGE SCALE GENOMIC DNA]</scope>
    <source>
        <strain evidence="8">KCTC 32465</strain>
    </source>
</reference>
<dbReference type="EC" id="2.1.1.170" evidence="6"/>
<comment type="catalytic activity">
    <reaction evidence="6">
        <text>guanosine(527) in 16S rRNA + S-adenosyl-L-methionine = N(7)-methylguanosine(527) in 16S rRNA + S-adenosyl-L-homocysteine</text>
        <dbReference type="Rhea" id="RHEA:42732"/>
        <dbReference type="Rhea" id="RHEA-COMP:10209"/>
        <dbReference type="Rhea" id="RHEA-COMP:10210"/>
        <dbReference type="ChEBI" id="CHEBI:57856"/>
        <dbReference type="ChEBI" id="CHEBI:59789"/>
        <dbReference type="ChEBI" id="CHEBI:74269"/>
        <dbReference type="ChEBI" id="CHEBI:74480"/>
        <dbReference type="EC" id="2.1.1.170"/>
    </reaction>
</comment>
<dbReference type="NCBIfam" id="TIGR00138">
    <property type="entry name" value="rsmG_gidB"/>
    <property type="match status" value="1"/>
</dbReference>
<dbReference type="PANTHER" id="PTHR31760">
    <property type="entry name" value="S-ADENOSYL-L-METHIONINE-DEPENDENT METHYLTRANSFERASES SUPERFAMILY PROTEIN"/>
    <property type="match status" value="1"/>
</dbReference>
<dbReference type="SUPFAM" id="SSF53335">
    <property type="entry name" value="S-adenosyl-L-methionine-dependent methyltransferases"/>
    <property type="match status" value="1"/>
</dbReference>
<protein>
    <recommendedName>
        <fullName evidence="6">Ribosomal RNA small subunit methyltransferase G</fullName>
        <ecNumber evidence="6">2.1.1.170</ecNumber>
    </recommendedName>
    <alternativeName>
        <fullName evidence="6">16S rRNA 7-methylguanosine methyltransferase</fullName>
        <shortName evidence="6">16S rRNA m7G methyltransferase</shortName>
    </alternativeName>
</protein>
<gene>
    <name evidence="6 7" type="primary">rsmG</name>
    <name evidence="7" type="ORF">GCM10008927_11650</name>
</gene>
<keyword evidence="1 6" id="KW-0963">Cytoplasm</keyword>
<keyword evidence="3 6" id="KW-0489">Methyltransferase</keyword>
<comment type="caution">
    <text evidence="7">The sequence shown here is derived from an EMBL/GenBank/DDBJ whole genome shotgun (WGS) entry which is preliminary data.</text>
</comment>
<evidence type="ECO:0000313" key="8">
    <source>
        <dbReference type="Proteomes" id="UP000634455"/>
    </source>
</evidence>
<dbReference type="GO" id="GO:0008168">
    <property type="term" value="F:methyltransferase activity"/>
    <property type="evidence" value="ECO:0007669"/>
    <property type="project" value="UniProtKB-KW"/>
</dbReference>
<keyword evidence="4 6" id="KW-0808">Transferase</keyword>
<evidence type="ECO:0000313" key="7">
    <source>
        <dbReference type="EMBL" id="GHA48279.1"/>
    </source>
</evidence>